<reference evidence="2 3" key="1">
    <citation type="journal article" date="2024" name="Int. J. Mol. Sci.">
        <title>Exploration of Alicyclobacillus spp. Genome in Search of Antibiotic Resistance.</title>
        <authorList>
            <person name="Bucka-Kolendo J."/>
            <person name="Kiousi D.E."/>
            <person name="Dekowska A."/>
            <person name="Mikolajczuk-Szczyrba A."/>
            <person name="Karadedos D.M."/>
            <person name="Michael P."/>
            <person name="Galanis A."/>
            <person name="Sokolowska B."/>
        </authorList>
    </citation>
    <scope>NUCLEOTIDE SEQUENCE [LARGE SCALE GENOMIC DNA]</scope>
    <source>
        <strain evidence="2 3">KKP 3000</strain>
    </source>
</reference>
<dbReference type="EMBL" id="JBDXSU010000033">
    <property type="protein sequence ID" value="MFB5192972.1"/>
    <property type="molecule type" value="Genomic_DNA"/>
</dbReference>
<dbReference type="Pfam" id="PF00753">
    <property type="entry name" value="Lactamase_B"/>
    <property type="match status" value="1"/>
</dbReference>
<gene>
    <name evidence="2" type="ORF">KKP3000_002567</name>
</gene>
<dbReference type="Proteomes" id="UP001579974">
    <property type="component" value="Unassembled WGS sequence"/>
</dbReference>
<organism evidence="2 3">
    <name type="scientific">Alicyclobacillus fastidiosus</name>
    <dbReference type="NCBI Taxonomy" id="392011"/>
    <lineage>
        <taxon>Bacteria</taxon>
        <taxon>Bacillati</taxon>
        <taxon>Bacillota</taxon>
        <taxon>Bacilli</taxon>
        <taxon>Bacillales</taxon>
        <taxon>Alicyclobacillaceae</taxon>
        <taxon>Alicyclobacillus</taxon>
    </lineage>
</organism>
<dbReference type="InterPro" id="IPR050855">
    <property type="entry name" value="NDM-1-like"/>
</dbReference>
<proteinExistence type="predicted"/>
<evidence type="ECO:0000313" key="3">
    <source>
        <dbReference type="Proteomes" id="UP001579974"/>
    </source>
</evidence>
<dbReference type="SMART" id="SM00849">
    <property type="entry name" value="Lactamase_B"/>
    <property type="match status" value="1"/>
</dbReference>
<dbReference type="InterPro" id="IPR001279">
    <property type="entry name" value="Metallo-B-lactamas"/>
</dbReference>
<evidence type="ECO:0000313" key="2">
    <source>
        <dbReference type="EMBL" id="MFB5192972.1"/>
    </source>
</evidence>
<evidence type="ECO:0000259" key="1">
    <source>
        <dbReference type="SMART" id="SM00849"/>
    </source>
</evidence>
<dbReference type="Gene3D" id="3.60.15.10">
    <property type="entry name" value="Ribonuclease Z/Hydroxyacylglutathione hydrolase-like"/>
    <property type="match status" value="1"/>
</dbReference>
<dbReference type="PANTHER" id="PTHR42951:SF9">
    <property type="entry name" value="METAL-DEPENDENT HYDROLASE"/>
    <property type="match status" value="1"/>
</dbReference>
<comment type="caution">
    <text evidence="2">The sequence shown here is derived from an EMBL/GenBank/DDBJ whole genome shotgun (WGS) entry which is preliminary data.</text>
</comment>
<dbReference type="RefSeq" id="WP_275473846.1">
    <property type="nucleotide sequence ID" value="NZ_CP162940.1"/>
</dbReference>
<dbReference type="SUPFAM" id="SSF56281">
    <property type="entry name" value="Metallo-hydrolase/oxidoreductase"/>
    <property type="match status" value="1"/>
</dbReference>
<keyword evidence="3" id="KW-1185">Reference proteome</keyword>
<protein>
    <submittedName>
        <fullName evidence="2">MBL fold metallo-hydrolase</fullName>
    </submittedName>
</protein>
<accession>A0ABV5AL54</accession>
<feature type="domain" description="Metallo-beta-lactamase" evidence="1">
    <location>
        <begin position="20"/>
        <end position="211"/>
    </location>
</feature>
<dbReference type="PANTHER" id="PTHR42951">
    <property type="entry name" value="METALLO-BETA-LACTAMASE DOMAIN-CONTAINING"/>
    <property type="match status" value="1"/>
</dbReference>
<name>A0ABV5AL54_9BACL</name>
<dbReference type="InterPro" id="IPR036866">
    <property type="entry name" value="RibonucZ/Hydroxyglut_hydro"/>
</dbReference>
<sequence length="237" mass="26096">MRLTTFGHCTQITFFPRVFPVNCYLVKENDGLTLIDAALPSNANSIRQAAQSLGLPITRILLTHGHADHVGALDRLHQRLPEAEVMISERDSRLLAGDTRTVDGEPQVKVRGGIKPCQTQPTGHLKEGDRIGNLEVICSPGHTPGHVAFLDVRDRTLIAGDAFQIQGGIAVSGTIRPRFPFPAFATWHRDRAVESARRLRDLRPSQLAVGHGNVLSSPLDAMNRAIKQAERNTRRMN</sequence>
<dbReference type="CDD" id="cd07721">
    <property type="entry name" value="yflN-like_MBL-fold"/>
    <property type="match status" value="1"/>
</dbReference>